<feature type="region of interest" description="Disordered" evidence="4">
    <location>
        <begin position="383"/>
        <end position="413"/>
    </location>
</feature>
<evidence type="ECO:0000259" key="5">
    <source>
        <dbReference type="PROSITE" id="PS51898"/>
    </source>
</evidence>
<dbReference type="GO" id="GO:0003677">
    <property type="term" value="F:DNA binding"/>
    <property type="evidence" value="ECO:0007669"/>
    <property type="project" value="UniProtKB-UniRule"/>
</dbReference>
<reference evidence="7 8" key="1">
    <citation type="submission" date="2018-06" db="EMBL/GenBank/DDBJ databases">
        <title>Sphaerisporangium craniellae sp. nov., isolated from a marine sponge in the South China Sea.</title>
        <authorList>
            <person name="Li L."/>
        </authorList>
    </citation>
    <scope>NUCLEOTIDE SEQUENCE [LARGE SCALE GENOMIC DNA]</scope>
    <source>
        <strain evidence="7 8">CCTCC AA 208026</strain>
    </source>
</reference>
<feature type="domain" description="Tyr recombinase" evidence="5">
    <location>
        <begin position="213"/>
        <end position="402"/>
    </location>
</feature>
<dbReference type="CDD" id="cd00397">
    <property type="entry name" value="DNA_BRE_C"/>
    <property type="match status" value="1"/>
</dbReference>
<accession>A0A367EJJ1</accession>
<dbReference type="GO" id="GO:0015074">
    <property type="term" value="P:DNA integration"/>
    <property type="evidence" value="ECO:0007669"/>
    <property type="project" value="InterPro"/>
</dbReference>
<evidence type="ECO:0000259" key="6">
    <source>
        <dbReference type="PROSITE" id="PS51900"/>
    </source>
</evidence>
<feature type="domain" description="Core-binding (CB)" evidence="6">
    <location>
        <begin position="21"/>
        <end position="109"/>
    </location>
</feature>
<dbReference type="InterPro" id="IPR044068">
    <property type="entry name" value="CB"/>
</dbReference>
<evidence type="ECO:0000256" key="3">
    <source>
        <dbReference type="PROSITE-ProRule" id="PRU01248"/>
    </source>
</evidence>
<dbReference type="PANTHER" id="PTHR30349">
    <property type="entry name" value="PHAGE INTEGRASE-RELATED"/>
    <property type="match status" value="1"/>
</dbReference>
<dbReference type="Proteomes" id="UP000253094">
    <property type="component" value="Unassembled WGS sequence"/>
</dbReference>
<proteinExistence type="predicted"/>
<evidence type="ECO:0000256" key="2">
    <source>
        <dbReference type="ARBA" id="ARBA00023172"/>
    </source>
</evidence>
<gene>
    <name evidence="7" type="ORF">DQ384_39185</name>
</gene>
<dbReference type="InterPro" id="IPR050090">
    <property type="entry name" value="Tyrosine_recombinase_XerCD"/>
</dbReference>
<dbReference type="InterPro" id="IPR002104">
    <property type="entry name" value="Integrase_catalytic"/>
</dbReference>
<name>A0A367EJJ1_9ACTN</name>
<dbReference type="PANTHER" id="PTHR30349:SF64">
    <property type="entry name" value="PROPHAGE INTEGRASE INTD-RELATED"/>
    <property type="match status" value="1"/>
</dbReference>
<dbReference type="PROSITE" id="PS51898">
    <property type="entry name" value="TYR_RECOMBINASE"/>
    <property type="match status" value="1"/>
</dbReference>
<dbReference type="Gene3D" id="1.10.443.10">
    <property type="entry name" value="Intergrase catalytic core"/>
    <property type="match status" value="1"/>
</dbReference>
<dbReference type="OrthoDB" id="9801717at2"/>
<keyword evidence="1 3" id="KW-0238">DNA-binding</keyword>
<dbReference type="SUPFAM" id="SSF56349">
    <property type="entry name" value="DNA breaking-rejoining enzymes"/>
    <property type="match status" value="2"/>
</dbReference>
<comment type="caution">
    <text evidence="7">The sequence shown here is derived from an EMBL/GenBank/DDBJ whole genome shotgun (WGS) entry which is preliminary data.</text>
</comment>
<dbReference type="RefSeq" id="WP_114033959.1">
    <property type="nucleotide sequence ID" value="NZ_QOIL01000038.1"/>
</dbReference>
<organism evidence="7 8">
    <name type="scientific">Sphaerisporangium album</name>
    <dbReference type="NCBI Taxonomy" id="509200"/>
    <lineage>
        <taxon>Bacteria</taxon>
        <taxon>Bacillati</taxon>
        <taxon>Actinomycetota</taxon>
        <taxon>Actinomycetes</taxon>
        <taxon>Streptosporangiales</taxon>
        <taxon>Streptosporangiaceae</taxon>
        <taxon>Sphaerisporangium</taxon>
    </lineage>
</organism>
<dbReference type="EMBL" id="QOIL01000038">
    <property type="protein sequence ID" value="RCG18221.1"/>
    <property type="molecule type" value="Genomic_DNA"/>
</dbReference>
<dbReference type="Pfam" id="PF00589">
    <property type="entry name" value="Phage_integrase"/>
    <property type="match status" value="1"/>
</dbReference>
<keyword evidence="8" id="KW-1185">Reference proteome</keyword>
<feature type="compositionally biased region" description="Basic and acidic residues" evidence="4">
    <location>
        <begin position="182"/>
        <end position="191"/>
    </location>
</feature>
<dbReference type="AlphaFoldDB" id="A0A367EJJ1"/>
<dbReference type="InterPro" id="IPR013762">
    <property type="entry name" value="Integrase-like_cat_sf"/>
</dbReference>
<protein>
    <submittedName>
        <fullName evidence="7">Site-specific integrase</fullName>
    </submittedName>
</protein>
<evidence type="ECO:0000313" key="8">
    <source>
        <dbReference type="Proteomes" id="UP000253094"/>
    </source>
</evidence>
<feature type="region of interest" description="Disordered" evidence="4">
    <location>
        <begin position="182"/>
        <end position="201"/>
    </location>
</feature>
<evidence type="ECO:0000313" key="7">
    <source>
        <dbReference type="EMBL" id="RCG18221.1"/>
    </source>
</evidence>
<evidence type="ECO:0000256" key="4">
    <source>
        <dbReference type="SAM" id="MobiDB-lite"/>
    </source>
</evidence>
<keyword evidence="2" id="KW-0233">DNA recombination</keyword>
<dbReference type="InterPro" id="IPR011010">
    <property type="entry name" value="DNA_brk_join_enz"/>
</dbReference>
<evidence type="ECO:0000256" key="1">
    <source>
        <dbReference type="ARBA" id="ARBA00023125"/>
    </source>
</evidence>
<sequence length="413" mass="45668">MTEQHLPVHVPAPGSVPAAAEEVPRARDPYWVYLDSLTAGDSRRTMRECLDRIAKLINPAAESGAGQPWHLLRYEHTQRIRAMLDEQGPAATYLNKHLNALRRVLEEAWRLGLMSAEDYHRARDVRGAKASRLPAGQHVPPEVVGAILAACDGDTGDTGEREQLTDLVRARTGARDLDALARLEQRGDKPPKSTPWNEVAEQLGYSSGRRAEERYRRLRERYPPGSRPAPNGQTRAIGVRDAALLAVLYTTGVRREEAAGMEYADWDAAARSIRVRGKGNKERLVFVPSDTVARLEAWLAIRGRAPGALFCALKKNGQPRRTGNRLARITGQRVADILIERIAQAAAGRRTPHDFRRTFIGELLDAGVDLATAQAMVGHASPVTTARYDRRPDATRQAAAERVHLPPARPLRP</sequence>
<dbReference type="GO" id="GO:0006310">
    <property type="term" value="P:DNA recombination"/>
    <property type="evidence" value="ECO:0007669"/>
    <property type="project" value="UniProtKB-KW"/>
</dbReference>
<dbReference type="PROSITE" id="PS51900">
    <property type="entry name" value="CB"/>
    <property type="match status" value="1"/>
</dbReference>
<feature type="compositionally biased region" description="Basic and acidic residues" evidence="4">
    <location>
        <begin position="387"/>
        <end position="404"/>
    </location>
</feature>